<feature type="region of interest" description="Disordered" evidence="8">
    <location>
        <begin position="786"/>
        <end position="856"/>
    </location>
</feature>
<reference evidence="12" key="1">
    <citation type="submission" date="2015-04" db="UniProtKB">
        <authorList>
            <consortium name="EnsemblPlants"/>
        </authorList>
    </citation>
    <scope>IDENTIFICATION</scope>
</reference>
<dbReference type="SUPFAM" id="SSF53474">
    <property type="entry name" value="alpha/beta-Hydrolases"/>
    <property type="match status" value="1"/>
</dbReference>
<feature type="coiled-coil region" evidence="7">
    <location>
        <begin position="297"/>
        <end position="324"/>
    </location>
</feature>
<dbReference type="eggNOG" id="KOG2237">
    <property type="taxonomic scope" value="Eukaryota"/>
</dbReference>
<dbReference type="Pfam" id="PF23080">
    <property type="entry name" value="DUF7046"/>
    <property type="match status" value="1"/>
</dbReference>
<dbReference type="Pfam" id="PF02897">
    <property type="entry name" value="Peptidase_S9_N"/>
    <property type="match status" value="1"/>
</dbReference>
<dbReference type="EC" id="3.4.21.26" evidence="3"/>
<evidence type="ECO:0000259" key="10">
    <source>
        <dbReference type="Pfam" id="PF02897"/>
    </source>
</evidence>
<evidence type="ECO:0000256" key="8">
    <source>
        <dbReference type="SAM" id="MobiDB-lite"/>
    </source>
</evidence>
<dbReference type="GO" id="GO:0004252">
    <property type="term" value="F:serine-type endopeptidase activity"/>
    <property type="evidence" value="ECO:0007669"/>
    <property type="project" value="UniProtKB-EC"/>
</dbReference>
<feature type="domain" description="Peptidase S9 prolyl oligopeptidase catalytic" evidence="9">
    <location>
        <begin position="1221"/>
        <end position="1451"/>
    </location>
</feature>
<protein>
    <recommendedName>
        <fullName evidence="3">prolyl oligopeptidase</fullName>
        <ecNumber evidence="3">3.4.21.26</ecNumber>
    </recommendedName>
</protein>
<dbReference type="FunFam" id="2.60.40.2700:FF:000001">
    <property type="entry name" value="Transmembrane protein"/>
    <property type="match status" value="1"/>
</dbReference>
<feature type="compositionally biased region" description="Low complexity" evidence="8">
    <location>
        <begin position="797"/>
        <end position="821"/>
    </location>
</feature>
<evidence type="ECO:0000256" key="6">
    <source>
        <dbReference type="ARBA" id="ARBA00022825"/>
    </source>
</evidence>
<evidence type="ECO:0000256" key="5">
    <source>
        <dbReference type="ARBA" id="ARBA00022801"/>
    </source>
</evidence>
<name>A0A0E0BVV3_9ORYZ</name>
<feature type="compositionally biased region" description="Low complexity" evidence="8">
    <location>
        <begin position="190"/>
        <end position="203"/>
    </location>
</feature>
<dbReference type="InterPro" id="IPR055474">
    <property type="entry name" value="DUF7046"/>
</dbReference>
<evidence type="ECO:0000313" key="13">
    <source>
        <dbReference type="Proteomes" id="UP000008021"/>
    </source>
</evidence>
<feature type="compositionally biased region" description="Low complexity" evidence="8">
    <location>
        <begin position="165"/>
        <end position="176"/>
    </location>
</feature>
<dbReference type="InterPro" id="IPR002470">
    <property type="entry name" value="Peptidase_S9A"/>
</dbReference>
<dbReference type="PRINTS" id="PR00862">
    <property type="entry name" value="PROLIGOPTASE"/>
</dbReference>
<dbReference type="Gene3D" id="2.60.40.2700">
    <property type="match status" value="1"/>
</dbReference>
<keyword evidence="7" id="KW-0175">Coiled coil</keyword>
<keyword evidence="13" id="KW-1185">Reference proteome</keyword>
<comment type="catalytic activity">
    <reaction evidence="1">
        <text>Hydrolysis of Pro-|-Xaa &gt;&gt; Ala-|-Xaa in oligopeptides.</text>
        <dbReference type="EC" id="3.4.21.26"/>
    </reaction>
</comment>
<feature type="compositionally biased region" description="Polar residues" evidence="8">
    <location>
        <begin position="219"/>
        <end position="242"/>
    </location>
</feature>
<dbReference type="PANTHER" id="PTHR42881">
    <property type="entry name" value="PROLYL ENDOPEPTIDASE"/>
    <property type="match status" value="1"/>
</dbReference>
<dbReference type="GO" id="GO:0005829">
    <property type="term" value="C:cytosol"/>
    <property type="evidence" value="ECO:0007669"/>
    <property type="project" value="TreeGrafter"/>
</dbReference>
<dbReference type="Gramene" id="OMERI01G00050.8">
    <property type="protein sequence ID" value="OMERI01G00050.8"/>
    <property type="gene ID" value="OMERI01G00050"/>
</dbReference>
<feature type="domain" description="Peptidase S9A N-terminal" evidence="10">
    <location>
        <begin position="922"/>
        <end position="1138"/>
    </location>
</feature>
<feature type="compositionally biased region" description="Pro residues" evidence="8">
    <location>
        <begin position="822"/>
        <end position="835"/>
    </location>
</feature>
<evidence type="ECO:0000259" key="11">
    <source>
        <dbReference type="Pfam" id="PF23080"/>
    </source>
</evidence>
<reference evidence="12" key="2">
    <citation type="submission" date="2018-05" db="EMBL/GenBank/DDBJ databases">
        <title>OmerRS3 (Oryza meridionalis Reference Sequence Version 3).</title>
        <authorList>
            <person name="Zhang J."/>
            <person name="Kudrna D."/>
            <person name="Lee S."/>
            <person name="Talag J."/>
            <person name="Welchert J."/>
            <person name="Wing R.A."/>
        </authorList>
    </citation>
    <scope>NUCLEOTIDE SEQUENCE [LARGE SCALE GENOMIC DNA]</scope>
    <source>
        <strain evidence="12">cv. OR44</strain>
    </source>
</reference>
<evidence type="ECO:0000256" key="3">
    <source>
        <dbReference type="ARBA" id="ARBA00011897"/>
    </source>
</evidence>
<dbReference type="Gene3D" id="3.40.50.1820">
    <property type="entry name" value="alpha/beta hydrolase"/>
    <property type="match status" value="1"/>
</dbReference>
<dbReference type="FunFam" id="3.40.50.1820:FF:000005">
    <property type="entry name" value="Prolyl endopeptidase"/>
    <property type="match status" value="1"/>
</dbReference>
<evidence type="ECO:0000313" key="12">
    <source>
        <dbReference type="EnsemblPlants" id="OMERI01G00050.8"/>
    </source>
</evidence>
<dbReference type="InterPro" id="IPR001375">
    <property type="entry name" value="Peptidase_S9_cat"/>
</dbReference>
<keyword evidence="5" id="KW-0378">Hydrolase</keyword>
<dbReference type="SUPFAM" id="SSF50993">
    <property type="entry name" value="Peptidase/esterase 'gauge' domain"/>
    <property type="match status" value="1"/>
</dbReference>
<dbReference type="PANTHER" id="PTHR42881:SF2">
    <property type="entry name" value="PROLYL ENDOPEPTIDASE"/>
    <property type="match status" value="1"/>
</dbReference>
<evidence type="ECO:0000256" key="2">
    <source>
        <dbReference type="ARBA" id="ARBA00005228"/>
    </source>
</evidence>
<dbReference type="Proteomes" id="UP000008021">
    <property type="component" value="Chromosome 1"/>
</dbReference>
<evidence type="ECO:0000256" key="7">
    <source>
        <dbReference type="SAM" id="Coils"/>
    </source>
</evidence>
<accession>A0A0E0BVV3</accession>
<dbReference type="InterPro" id="IPR051167">
    <property type="entry name" value="Prolyl_oligopep/macrocyclase"/>
</dbReference>
<feature type="compositionally biased region" description="Polar residues" evidence="8">
    <location>
        <begin position="250"/>
        <end position="264"/>
    </location>
</feature>
<keyword evidence="6" id="KW-0720">Serine protease</keyword>
<organism evidence="12">
    <name type="scientific">Oryza meridionalis</name>
    <dbReference type="NCBI Taxonomy" id="40149"/>
    <lineage>
        <taxon>Eukaryota</taxon>
        <taxon>Viridiplantae</taxon>
        <taxon>Streptophyta</taxon>
        <taxon>Embryophyta</taxon>
        <taxon>Tracheophyta</taxon>
        <taxon>Spermatophyta</taxon>
        <taxon>Magnoliopsida</taxon>
        <taxon>Liliopsida</taxon>
        <taxon>Poales</taxon>
        <taxon>Poaceae</taxon>
        <taxon>BOP clade</taxon>
        <taxon>Oryzoideae</taxon>
        <taxon>Oryzeae</taxon>
        <taxon>Oryzinae</taxon>
        <taxon>Oryza</taxon>
    </lineage>
</organism>
<dbReference type="GO" id="GO:0070012">
    <property type="term" value="F:oligopeptidase activity"/>
    <property type="evidence" value="ECO:0007669"/>
    <property type="project" value="TreeGrafter"/>
</dbReference>
<feature type="compositionally biased region" description="Basic residues" evidence="8">
    <location>
        <begin position="786"/>
        <end position="796"/>
    </location>
</feature>
<dbReference type="InterPro" id="IPR023302">
    <property type="entry name" value="Pept_S9A_N"/>
</dbReference>
<dbReference type="Gene3D" id="2.130.10.120">
    <property type="entry name" value="Prolyl oligopeptidase, N-terminal domain"/>
    <property type="match status" value="2"/>
</dbReference>
<dbReference type="Pfam" id="PF00326">
    <property type="entry name" value="Peptidase_S9"/>
    <property type="match status" value="1"/>
</dbReference>
<keyword evidence="4" id="KW-0645">Protease</keyword>
<feature type="region of interest" description="Disordered" evidence="8">
    <location>
        <begin position="483"/>
        <end position="551"/>
    </location>
</feature>
<dbReference type="GO" id="GO:0006508">
    <property type="term" value="P:proteolysis"/>
    <property type="evidence" value="ECO:0007669"/>
    <property type="project" value="UniProtKB-KW"/>
</dbReference>
<dbReference type="EnsemblPlants" id="OMERI01G00050.8">
    <property type="protein sequence ID" value="OMERI01G00050.8"/>
    <property type="gene ID" value="OMERI01G00050"/>
</dbReference>
<feature type="region of interest" description="Disordered" evidence="8">
    <location>
        <begin position="159"/>
        <end position="280"/>
    </location>
</feature>
<proteinExistence type="inferred from homology"/>
<comment type="similarity">
    <text evidence="2">Belongs to the peptidase S9A family.</text>
</comment>
<evidence type="ECO:0000256" key="1">
    <source>
        <dbReference type="ARBA" id="ARBA00001070"/>
    </source>
</evidence>
<evidence type="ECO:0000259" key="9">
    <source>
        <dbReference type="Pfam" id="PF00326"/>
    </source>
</evidence>
<dbReference type="InterPro" id="IPR029058">
    <property type="entry name" value="AB_hydrolase_fold"/>
</dbReference>
<sequence length="1456" mass="161259">MGLAVNDAEENYASLGPLTYMRQDLGHGRQTMADYSDPNGEKARGRRLVIVFLVSVRAHPPNPKPPLLRLRLQFPLSPLFESTRPRDSVPAMDALAGRLAAASVSDHPSSSAATTADGANADHLLHVMRAVEGAEATIRNQLEENNRLKEELMQKTRQLQRIREGAASQASSSGVAQDRRSFVATKMDASRSPASAASSDNSRTPSALHHNGAFESGEPSMQQTIRQNNALSNGASKRSSGEQPALDSAAVSQFSTPSSHSLSPTRHRKEGEHDPRLNLAGQGLLPASEMASNMSWKQDLTAKIKENEEEIAQLRKHLADYSLKAFDQQQQDLIDAASKALSYRQDIIEENIRLAYAVQAAQQERTTFISSLLPLLSEYENLQPSVLDAQSIVSNLKVLFKHLQEQLIITEEKLKESRYQITPWQTELANDTTLPVHSPTDPLGKALNKSNLDIVTQTPYPHIQSPMSSPVQVRGDWGVAGNKNRQVIPTDVPPRNVDHGDMGRSSLSSRRDVSAQVSQHDPLSVPLDFEPENQNPPFKRLSRSDVSDASEGAEVQHAREHSAHWGHGDSANLVSGIEDTNSSYPYLPTVLEEPGSSFSEAAEDDPLPGIEGLRITGEAFPGRELQASGFSTNGTTSCNFEWVRHLEDGSVNFIEGARQPNYLVTADDVDTLLAIEVQPLDDRKRKGEIVRFYANDQRKITCDPETKELIKRTLETGHINIPYGRPTEFLITSADGVEYNLKPAENALPRDTIVLVLRLFRIMAVEKRRGRKKSLFFNDVCLAGHPRPRRRRRSRPNPRLVVSPLSLASPASPRRTTLSPLPRVPRLPSPLPPSDLPRTSRQRRPPHRGLGAVPTAGSGVSAGLIEAWPVLTNGVAAAAIITGTDLTESPLRREQPSRRQILLHRCPSANPYAPTAAISERLEDPESEDTKEFVASQAELAESVLAGCFDRENLRREVTRLFDHPRHGAPFRRGDKYFYFHNSGLQAQSVLYVQDSLDGEAEVLLDPNALSKDGTVALSTYSVSKDGKYIAYGLSERGSDWVTIRVMNIADKQTLSDKLSWVKFSSISWTHDGKGFFYGRYPAPREVELDAGTETNINLNHEIYYHVVGSDQSEDILCWKDPEHPKYSFGASVTEDGKRSPVDGKTWTCNLTSAIPEMKIFREISVPGFDRTNFEVKQIFVNSKDGTKIPMFIMSKRDIELDGSHPTLLYGYGGFNISLTPSFSVSRVVLCKNMGFVVCVANIRGGGEYGEQWHKAGARAMKQNCFDDFIACAELLISAGYTSYRQLCIEGGSNGGLLIAACVNQRPDLFGCALAHVGVMDMLRFHKFTIGHAWTTDYGCSDNEEEFHWLIKYSPLHNVRRPWEQSFVNCCQYPAIMLLTADHDDRVVPLHSLKLLATLQYVLCTSIEDTPQVNPIIGRIDIKSGHGAGRPTKKMIDEVADRYSFMANILDASWTE</sequence>
<feature type="domain" description="DUF7046" evidence="11">
    <location>
        <begin position="700"/>
        <end position="773"/>
    </location>
</feature>
<evidence type="ECO:0000256" key="4">
    <source>
        <dbReference type="ARBA" id="ARBA00022670"/>
    </source>
</evidence>